<name>A0ABQ8SSW7_PERAM</name>
<evidence type="ECO:0000313" key="1">
    <source>
        <dbReference type="EMBL" id="KAJ4436866.1"/>
    </source>
</evidence>
<reference evidence="1 2" key="1">
    <citation type="journal article" date="2022" name="Allergy">
        <title>Genome assembly and annotation of Periplaneta americana reveal a comprehensive cockroach allergen profile.</title>
        <authorList>
            <person name="Wang L."/>
            <person name="Xiong Q."/>
            <person name="Saelim N."/>
            <person name="Wang L."/>
            <person name="Nong W."/>
            <person name="Wan A.T."/>
            <person name="Shi M."/>
            <person name="Liu X."/>
            <person name="Cao Q."/>
            <person name="Hui J.H.L."/>
            <person name="Sookrung N."/>
            <person name="Leung T.F."/>
            <person name="Tungtrongchitr A."/>
            <person name="Tsui S.K.W."/>
        </authorList>
    </citation>
    <scope>NUCLEOTIDE SEQUENCE [LARGE SCALE GENOMIC DNA]</scope>
    <source>
        <strain evidence="1">PWHHKU_190912</strain>
    </source>
</reference>
<evidence type="ECO:0000313" key="2">
    <source>
        <dbReference type="Proteomes" id="UP001148838"/>
    </source>
</evidence>
<dbReference type="EMBL" id="JAJSOF020000021">
    <property type="protein sequence ID" value="KAJ4436866.1"/>
    <property type="molecule type" value="Genomic_DNA"/>
</dbReference>
<dbReference type="InterPro" id="IPR036397">
    <property type="entry name" value="RNaseH_sf"/>
</dbReference>
<gene>
    <name evidence="1" type="ORF">ANN_16998</name>
</gene>
<proteinExistence type="predicted"/>
<accession>A0ABQ8SSW7</accession>
<comment type="caution">
    <text evidence="1">The sequence shown here is derived from an EMBL/GenBank/DDBJ whole genome shotgun (WGS) entry which is preliminary data.</text>
</comment>
<keyword evidence="2" id="KW-1185">Reference proteome</keyword>
<protein>
    <submittedName>
        <fullName evidence="1">Uncharacterized protein</fullName>
    </submittedName>
</protein>
<sequence length="250" mass="28562">MKCRDLVSNPRSSTAPDEKSLTLFGSEFKSRGTATVKEDEYEDVRWEGMDNIEECCDRVSRYPSRWIDRGGPIAGPPRSPDLNPLDFYLWDHLKELMTDVALLHNRIIAGYLDQRYRHLQTRRHAENFGSTTKNRHVLCISGGTRAQHHFVFDTTIERLANNKEIRLVTNYEIHTTFLPTAEPVNYPGVKPFILDIILFSIDSVARAVRRSWDIVFFKNVFMCFKQEKHLSGSAVVIGVVVAYGITQAGA</sequence>
<dbReference type="Proteomes" id="UP001148838">
    <property type="component" value="Unassembled WGS sequence"/>
</dbReference>
<organism evidence="1 2">
    <name type="scientific">Periplaneta americana</name>
    <name type="common">American cockroach</name>
    <name type="synonym">Blatta americana</name>
    <dbReference type="NCBI Taxonomy" id="6978"/>
    <lineage>
        <taxon>Eukaryota</taxon>
        <taxon>Metazoa</taxon>
        <taxon>Ecdysozoa</taxon>
        <taxon>Arthropoda</taxon>
        <taxon>Hexapoda</taxon>
        <taxon>Insecta</taxon>
        <taxon>Pterygota</taxon>
        <taxon>Neoptera</taxon>
        <taxon>Polyneoptera</taxon>
        <taxon>Dictyoptera</taxon>
        <taxon>Blattodea</taxon>
        <taxon>Blattoidea</taxon>
        <taxon>Blattidae</taxon>
        <taxon>Blattinae</taxon>
        <taxon>Periplaneta</taxon>
    </lineage>
</organism>
<dbReference type="Gene3D" id="3.30.420.10">
    <property type="entry name" value="Ribonuclease H-like superfamily/Ribonuclease H"/>
    <property type="match status" value="1"/>
</dbReference>